<sequence length="248" mass="28219">MSIFRYEDKNSLSACVFTALLAITSTVGFADSAPYLYGTKYRAVLDDSKLQAPTSATLIRRGDFNDPDAHNSYFYIPDSGNRYMTFTVSGASKRSELRQMEEWYTSDPSWNKLIGTLLAVDPLSSQVDQLTFMQIHDSESLNKPLVRLTWRRSRSGKNDHNWAVIRDSAGSSSDYTYVDMGPRSDAPTKFEIKVRNNLLTIKVDGITFVDKRDVSYWQHLSSYFKAGVYLQDSGTGTVQFKSLKYYYQ</sequence>
<dbReference type="Pfam" id="PF08787">
    <property type="entry name" value="Alginate_lyase2"/>
    <property type="match status" value="1"/>
</dbReference>
<evidence type="ECO:0000259" key="1">
    <source>
        <dbReference type="Pfam" id="PF08787"/>
    </source>
</evidence>
<dbReference type="InterPro" id="IPR013320">
    <property type="entry name" value="ConA-like_dom_sf"/>
</dbReference>
<dbReference type="EMBL" id="VHSG01000035">
    <property type="protein sequence ID" value="TQV67280.1"/>
    <property type="molecule type" value="Genomic_DNA"/>
</dbReference>
<keyword evidence="3" id="KW-1185">Reference proteome</keyword>
<evidence type="ECO:0000313" key="3">
    <source>
        <dbReference type="Proteomes" id="UP000319732"/>
    </source>
</evidence>
<dbReference type="SUPFAM" id="SSF49899">
    <property type="entry name" value="Concanavalin A-like lectins/glucanases"/>
    <property type="match status" value="1"/>
</dbReference>
<accession>A0A545SQM4</accession>
<feature type="domain" description="Alginate lyase 2" evidence="1">
    <location>
        <begin position="49"/>
        <end position="244"/>
    </location>
</feature>
<dbReference type="RefSeq" id="WP_142929779.1">
    <property type="nucleotide sequence ID" value="NZ_ML660111.1"/>
</dbReference>
<keyword evidence="2" id="KW-0456">Lyase</keyword>
<dbReference type="Gene3D" id="2.60.120.200">
    <property type="match status" value="1"/>
</dbReference>
<proteinExistence type="predicted"/>
<gene>
    <name evidence="2" type="ORF">FKG94_25465</name>
</gene>
<reference evidence="2 3" key="1">
    <citation type="submission" date="2019-06" db="EMBL/GenBank/DDBJ databases">
        <title>Whole genome sequence for Cellvibrionaceae sp. R142.</title>
        <authorList>
            <person name="Wang G."/>
        </authorList>
    </citation>
    <scope>NUCLEOTIDE SEQUENCE [LARGE SCALE GENOMIC DNA]</scope>
    <source>
        <strain evidence="2 3">R142</strain>
    </source>
</reference>
<protein>
    <submittedName>
        <fullName evidence="2">Polysaccharide lyase family 7 protein</fullName>
    </submittedName>
</protein>
<organism evidence="2 3">
    <name type="scientific">Exilibacterium tricleocarpae</name>
    <dbReference type="NCBI Taxonomy" id="2591008"/>
    <lineage>
        <taxon>Bacteria</taxon>
        <taxon>Pseudomonadati</taxon>
        <taxon>Pseudomonadota</taxon>
        <taxon>Gammaproteobacteria</taxon>
        <taxon>Cellvibrionales</taxon>
        <taxon>Cellvibrionaceae</taxon>
        <taxon>Exilibacterium</taxon>
    </lineage>
</organism>
<dbReference type="InterPro" id="IPR014895">
    <property type="entry name" value="Alginate_lyase_2"/>
</dbReference>
<dbReference type="OrthoDB" id="6252895at2"/>
<name>A0A545SQM4_9GAMM</name>
<dbReference type="Proteomes" id="UP000319732">
    <property type="component" value="Unassembled WGS sequence"/>
</dbReference>
<evidence type="ECO:0000313" key="2">
    <source>
        <dbReference type="EMBL" id="TQV67280.1"/>
    </source>
</evidence>
<dbReference type="AlphaFoldDB" id="A0A545SQM4"/>
<dbReference type="GO" id="GO:0016829">
    <property type="term" value="F:lyase activity"/>
    <property type="evidence" value="ECO:0007669"/>
    <property type="project" value="UniProtKB-KW"/>
</dbReference>
<comment type="caution">
    <text evidence="2">The sequence shown here is derived from an EMBL/GenBank/DDBJ whole genome shotgun (WGS) entry which is preliminary data.</text>
</comment>